<feature type="compositionally biased region" description="Basic and acidic residues" evidence="4">
    <location>
        <begin position="589"/>
        <end position="600"/>
    </location>
</feature>
<dbReference type="CDD" id="cd11398">
    <property type="entry name" value="bHLHzip_scCBP1"/>
    <property type="match status" value="1"/>
</dbReference>
<dbReference type="InterPro" id="IPR036638">
    <property type="entry name" value="HLH_DNA-bd_sf"/>
</dbReference>
<dbReference type="InterPro" id="IPR047206">
    <property type="entry name" value="bHLHzip_scCBP1-like"/>
</dbReference>
<accession>A0A8H7C0Q5</accession>
<organism evidence="6 7">
    <name type="scientific">Agaricus bisporus var. burnettii</name>
    <dbReference type="NCBI Taxonomy" id="192524"/>
    <lineage>
        <taxon>Eukaryota</taxon>
        <taxon>Fungi</taxon>
        <taxon>Dikarya</taxon>
        <taxon>Basidiomycota</taxon>
        <taxon>Agaricomycotina</taxon>
        <taxon>Agaricomycetes</taxon>
        <taxon>Agaricomycetidae</taxon>
        <taxon>Agaricales</taxon>
        <taxon>Agaricineae</taxon>
        <taxon>Agaricaceae</taxon>
        <taxon>Agaricus</taxon>
    </lineage>
</organism>
<dbReference type="PANTHER" id="PTHR47787:SF1">
    <property type="entry name" value="CENTROMERE-BINDING PROTEIN 1"/>
    <property type="match status" value="1"/>
</dbReference>
<reference evidence="6 7" key="1">
    <citation type="journal article" name="Sci. Rep.">
        <title>Telomere-to-telomere assembled and centromere annotated genomes of the two main subspecies of the button mushroom Agaricus bisporus reveal especially polymorphic chromosome ends.</title>
        <authorList>
            <person name="Sonnenberg A.S.M."/>
            <person name="Sedaghat-Telgerd N."/>
            <person name="Lavrijssen B."/>
            <person name="Ohm R.A."/>
            <person name="Hendrickx P.M."/>
            <person name="Scholtmeijer K."/>
            <person name="Baars J.J.P."/>
            <person name="van Peer A."/>
        </authorList>
    </citation>
    <scope>NUCLEOTIDE SEQUENCE [LARGE SCALE GENOMIC DNA]</scope>
    <source>
        <strain evidence="6 7">H119_p4</strain>
    </source>
</reference>
<evidence type="ECO:0000313" key="7">
    <source>
        <dbReference type="Proteomes" id="UP000629468"/>
    </source>
</evidence>
<feature type="compositionally biased region" description="Basic and acidic residues" evidence="4">
    <location>
        <begin position="426"/>
        <end position="440"/>
    </location>
</feature>
<dbReference type="GO" id="GO:0003677">
    <property type="term" value="F:DNA binding"/>
    <property type="evidence" value="ECO:0007669"/>
    <property type="project" value="UniProtKB-KW"/>
</dbReference>
<evidence type="ECO:0000256" key="1">
    <source>
        <dbReference type="ARBA" id="ARBA00023125"/>
    </source>
</evidence>
<dbReference type="GO" id="GO:0005634">
    <property type="term" value="C:nucleus"/>
    <property type="evidence" value="ECO:0007669"/>
    <property type="project" value="TreeGrafter"/>
</dbReference>
<keyword evidence="2" id="KW-0539">Nucleus</keyword>
<feature type="region of interest" description="Disordered" evidence="4">
    <location>
        <begin position="325"/>
        <end position="443"/>
    </location>
</feature>
<evidence type="ECO:0000256" key="2">
    <source>
        <dbReference type="ARBA" id="ARBA00023242"/>
    </source>
</evidence>
<comment type="caution">
    <text evidence="6">The sequence shown here is derived from an EMBL/GenBank/DDBJ whole genome shotgun (WGS) entry which is preliminary data.</text>
</comment>
<dbReference type="PANTHER" id="PTHR47787">
    <property type="entry name" value="CENTROMERE-BINDING PROTEIN 1"/>
    <property type="match status" value="1"/>
</dbReference>
<feature type="compositionally biased region" description="Polar residues" evidence="4">
    <location>
        <begin position="359"/>
        <end position="368"/>
    </location>
</feature>
<feature type="region of interest" description="Disordered" evidence="4">
    <location>
        <begin position="230"/>
        <end position="257"/>
    </location>
</feature>
<name>A0A8H7C0Q5_AGABI</name>
<feature type="compositionally biased region" description="Low complexity" evidence="4">
    <location>
        <begin position="378"/>
        <end position="394"/>
    </location>
</feature>
<keyword evidence="3" id="KW-0175">Coiled coil</keyword>
<keyword evidence="1" id="KW-0238">DNA-binding</keyword>
<dbReference type="SUPFAM" id="SSF47459">
    <property type="entry name" value="HLH, helix-loop-helix DNA-binding domain"/>
    <property type="match status" value="1"/>
</dbReference>
<gene>
    <name evidence="6" type="ORF">Agabi119p4_11610</name>
</gene>
<dbReference type="AlphaFoldDB" id="A0A8H7C0Q5"/>
<feature type="compositionally biased region" description="Polar residues" evidence="4">
    <location>
        <begin position="551"/>
        <end position="560"/>
    </location>
</feature>
<feature type="domain" description="BHLH" evidence="5">
    <location>
        <begin position="430"/>
        <end position="480"/>
    </location>
</feature>
<proteinExistence type="predicted"/>
<evidence type="ECO:0000256" key="3">
    <source>
        <dbReference type="SAM" id="Coils"/>
    </source>
</evidence>
<protein>
    <submittedName>
        <fullName evidence="6">Transcriptional regulator family: Helix-loop-helix</fullName>
    </submittedName>
</protein>
<dbReference type="GO" id="GO:0003700">
    <property type="term" value="F:DNA-binding transcription factor activity"/>
    <property type="evidence" value="ECO:0007669"/>
    <property type="project" value="InterPro"/>
</dbReference>
<sequence>MSSTTSLALHLTLVMREYMFLSESSPHPEEFERKRRTIVVAKATLAIFETMIADSVLHLRSPLFIFSTLAATHTNRSFGKDFSGPGGLLDMYNRNKYVLYRNDCGENLFSATGLEAAHHMFFAGYTATDPNAACQTQICQSVAVDITFQAQIQITAIAFNLILIRPGPGEDHENELCARCCKPETNGSKVSVAVGTTDSSVDIPLFDTSKALRRALAPLSALSPVTLFASQDPGLAQPPSNPPQVQASQPQAGVPPTIPPASDMSNVHLTGGFDQNQIMSLLRHLPNVFGKLTEQGPKEDAAQALSNLAAHPGFSPAAVQAVHYPTSTGLPGINDPGPSSHPRGPPNLGQLSAVALQATPATVQQSRPEGSPTDERTAQQLQQQVAQAVQAATGGSPGDKPPSPTSPGGGSSSGSRRRNPAMGSDEWTRQRKDNHKEVERRRRGNINEGINELGRIVPSGNGEKAKGAILARSVQYIHHLKENEARNIEKWTLEKLLMDQAMGDLQNQLEEVKRMWEEERNARQRLEMEVESLRNSAANGVASALPPPAASGTNVKSSDSGAIDPATGNKRKSEEFGEQTNGTATADGDGDRDGKRQRTD</sequence>
<dbReference type="PROSITE" id="PS50888">
    <property type="entry name" value="BHLH"/>
    <property type="match status" value="1"/>
</dbReference>
<dbReference type="SMART" id="SM00353">
    <property type="entry name" value="HLH"/>
    <property type="match status" value="1"/>
</dbReference>
<evidence type="ECO:0000256" key="4">
    <source>
        <dbReference type="SAM" id="MobiDB-lite"/>
    </source>
</evidence>
<evidence type="ECO:0000259" key="5">
    <source>
        <dbReference type="PROSITE" id="PS50888"/>
    </source>
</evidence>
<dbReference type="Pfam" id="PF00010">
    <property type="entry name" value="HLH"/>
    <property type="match status" value="1"/>
</dbReference>
<dbReference type="Gene3D" id="4.10.280.10">
    <property type="entry name" value="Helix-loop-helix DNA-binding domain"/>
    <property type="match status" value="1"/>
</dbReference>
<evidence type="ECO:0000313" key="6">
    <source>
        <dbReference type="EMBL" id="KAF7759915.1"/>
    </source>
</evidence>
<dbReference type="InterPro" id="IPR011598">
    <property type="entry name" value="bHLH_dom"/>
</dbReference>
<dbReference type="EMBL" id="JABXXO010000016">
    <property type="protein sequence ID" value="KAF7759915.1"/>
    <property type="molecule type" value="Genomic_DNA"/>
</dbReference>
<dbReference type="GO" id="GO:0046983">
    <property type="term" value="F:protein dimerization activity"/>
    <property type="evidence" value="ECO:0007669"/>
    <property type="project" value="InterPro"/>
</dbReference>
<feature type="region of interest" description="Disordered" evidence="4">
    <location>
        <begin position="540"/>
        <end position="600"/>
    </location>
</feature>
<dbReference type="Proteomes" id="UP000629468">
    <property type="component" value="Unassembled WGS sequence"/>
</dbReference>
<feature type="coiled-coil region" evidence="3">
    <location>
        <begin position="502"/>
        <end position="536"/>
    </location>
</feature>